<dbReference type="GO" id="GO:0051603">
    <property type="term" value="P:proteolysis involved in protein catabolic process"/>
    <property type="evidence" value="ECO:0007669"/>
    <property type="project" value="TreeGrafter"/>
</dbReference>
<dbReference type="Gene3D" id="3.40.50.1460">
    <property type="match status" value="2"/>
</dbReference>
<dbReference type="Pfam" id="PF01650">
    <property type="entry name" value="Peptidase_C13"/>
    <property type="match status" value="2"/>
</dbReference>
<evidence type="ECO:0000313" key="2">
    <source>
        <dbReference type="EMBL" id="PON46374.1"/>
    </source>
</evidence>
<dbReference type="GO" id="GO:0006624">
    <property type="term" value="P:vacuolar protein processing"/>
    <property type="evidence" value="ECO:0007669"/>
    <property type="project" value="TreeGrafter"/>
</dbReference>
<dbReference type="OrthoDB" id="1304040at2759"/>
<keyword evidence="3" id="KW-1185">Reference proteome</keyword>
<sequence length="182" mass="20140">MAMCRRLNGQYWLTKYWQNYRHQTDVCHAYQVIINGGLGIENIIILMYDDIAYNSNNPFPRRIYNSFQEIDVYEGVEVDYAGENATADNLLAVLLGNPFQLIGGNGKVLSSSSRDRVFMFYSGHGNVEILGSIFTLLPNNTSVDATTSANALENSYGVYCGFGNDDGGDGVCLGSLYSVAWL</sequence>
<dbReference type="PRINTS" id="PR00776">
    <property type="entry name" value="HEMOGLOBNASE"/>
</dbReference>
<dbReference type="InParanoid" id="A0A2P5BC66"/>
<dbReference type="EMBL" id="JXTC01000555">
    <property type="protein sequence ID" value="PON46374.1"/>
    <property type="molecule type" value="Genomic_DNA"/>
</dbReference>
<dbReference type="GO" id="GO:0004197">
    <property type="term" value="F:cysteine-type endopeptidase activity"/>
    <property type="evidence" value="ECO:0007669"/>
    <property type="project" value="TreeGrafter"/>
</dbReference>
<evidence type="ECO:0000256" key="1">
    <source>
        <dbReference type="ARBA" id="ARBA00009941"/>
    </source>
</evidence>
<dbReference type="GO" id="GO:0005773">
    <property type="term" value="C:vacuole"/>
    <property type="evidence" value="ECO:0007669"/>
    <property type="project" value="GOC"/>
</dbReference>
<accession>A0A2P5BC66</accession>
<dbReference type="STRING" id="63057.A0A2P5BC66"/>
<dbReference type="Proteomes" id="UP000237000">
    <property type="component" value="Unassembled WGS sequence"/>
</dbReference>
<dbReference type="AlphaFoldDB" id="A0A2P5BC66"/>
<comment type="caution">
    <text evidence="2">The sequence shown here is derived from an EMBL/GenBank/DDBJ whole genome shotgun (WGS) entry which is preliminary data.</text>
</comment>
<dbReference type="InterPro" id="IPR001096">
    <property type="entry name" value="Peptidase_C13"/>
</dbReference>
<proteinExistence type="inferred from homology"/>
<protein>
    <submittedName>
        <fullName evidence="2">Peptidase C13, legumain</fullName>
    </submittedName>
</protein>
<dbReference type="PANTHER" id="PTHR12000">
    <property type="entry name" value="HEMOGLOBINASE FAMILY MEMBER"/>
    <property type="match status" value="1"/>
</dbReference>
<name>A0A2P5BC66_TREOI</name>
<dbReference type="PANTHER" id="PTHR12000:SF42">
    <property type="entry name" value="LEGUMAIN"/>
    <property type="match status" value="1"/>
</dbReference>
<reference evidence="3" key="1">
    <citation type="submission" date="2016-06" db="EMBL/GenBank/DDBJ databases">
        <title>Parallel loss of symbiosis genes in relatives of nitrogen-fixing non-legume Parasponia.</title>
        <authorList>
            <person name="Van Velzen R."/>
            <person name="Holmer R."/>
            <person name="Bu F."/>
            <person name="Rutten L."/>
            <person name="Van Zeijl A."/>
            <person name="Liu W."/>
            <person name="Santuari L."/>
            <person name="Cao Q."/>
            <person name="Sharma T."/>
            <person name="Shen D."/>
            <person name="Roswanjaya Y."/>
            <person name="Wardhani T."/>
            <person name="Kalhor M.S."/>
            <person name="Jansen J."/>
            <person name="Van den Hoogen J."/>
            <person name="Gungor B."/>
            <person name="Hartog M."/>
            <person name="Hontelez J."/>
            <person name="Verver J."/>
            <person name="Yang W.-C."/>
            <person name="Schijlen E."/>
            <person name="Repin R."/>
            <person name="Schilthuizen M."/>
            <person name="Schranz E."/>
            <person name="Heidstra R."/>
            <person name="Miyata K."/>
            <person name="Fedorova E."/>
            <person name="Kohlen W."/>
            <person name="Bisseling T."/>
            <person name="Smit S."/>
            <person name="Geurts R."/>
        </authorList>
    </citation>
    <scope>NUCLEOTIDE SEQUENCE [LARGE SCALE GENOMIC DNA]</scope>
    <source>
        <strain evidence="3">cv. RG33-2</strain>
    </source>
</reference>
<evidence type="ECO:0000313" key="3">
    <source>
        <dbReference type="Proteomes" id="UP000237000"/>
    </source>
</evidence>
<organism evidence="2 3">
    <name type="scientific">Trema orientale</name>
    <name type="common">Charcoal tree</name>
    <name type="synonym">Celtis orientalis</name>
    <dbReference type="NCBI Taxonomy" id="63057"/>
    <lineage>
        <taxon>Eukaryota</taxon>
        <taxon>Viridiplantae</taxon>
        <taxon>Streptophyta</taxon>
        <taxon>Embryophyta</taxon>
        <taxon>Tracheophyta</taxon>
        <taxon>Spermatophyta</taxon>
        <taxon>Magnoliopsida</taxon>
        <taxon>eudicotyledons</taxon>
        <taxon>Gunneridae</taxon>
        <taxon>Pentapetalae</taxon>
        <taxon>rosids</taxon>
        <taxon>fabids</taxon>
        <taxon>Rosales</taxon>
        <taxon>Cannabaceae</taxon>
        <taxon>Trema</taxon>
    </lineage>
</organism>
<gene>
    <name evidence="2" type="ORF">TorRG33x02_326230</name>
</gene>
<comment type="similarity">
    <text evidence="1">Belongs to the peptidase C13 family.</text>
</comment>